<dbReference type="Proteomes" id="UP001162640">
    <property type="component" value="Unassembled WGS sequence"/>
</dbReference>
<reference evidence="5" key="1">
    <citation type="journal article" date="2023" name="Commun. Biol.">
        <title>Genome analysis of Parmales, the sister group of diatoms, reveals the evolutionary specialization of diatoms from phago-mixotrophs to photoautotrophs.</title>
        <authorList>
            <person name="Ban H."/>
            <person name="Sato S."/>
            <person name="Yoshikawa S."/>
            <person name="Yamada K."/>
            <person name="Nakamura Y."/>
            <person name="Ichinomiya M."/>
            <person name="Sato N."/>
            <person name="Blanc-Mathieu R."/>
            <person name="Endo H."/>
            <person name="Kuwata A."/>
            <person name="Ogata H."/>
        </authorList>
    </citation>
    <scope>NUCLEOTIDE SEQUENCE [LARGE SCALE GENOMIC DNA]</scope>
</reference>
<dbReference type="PROSITE" id="PS50089">
    <property type="entry name" value="ZF_RING_2"/>
    <property type="match status" value="1"/>
</dbReference>
<dbReference type="AlphaFoldDB" id="A0A9W6ZFS0"/>
<keyword evidence="1" id="KW-0863">Zinc-finger</keyword>
<evidence type="ECO:0000256" key="2">
    <source>
        <dbReference type="SAM" id="MobiDB-lite"/>
    </source>
</evidence>
<dbReference type="Pfam" id="PF13920">
    <property type="entry name" value="zf-C3HC4_3"/>
    <property type="match status" value="1"/>
</dbReference>
<sequence length="286" mass="31552">MSKPVATQCSSSLKAQETSRKRGREDEEKEDRDGKNEGSAAEESTTTTTQKSTTTTTSTTLKTSSKGEEKATFYVCMLNELSAKIRPCGHTVTCGGCMKALMERGDLCPFCRKGIEGYDLSKWSSVTGTAGLWPTLLKNLSELASGEGFNDYFRDSFNGNEAAWRRWKEIFDVLGIAKGGGGSIESQVLGITNSEDLVKLRALAELCSKEFFDDQSLLVVAWRRIMKVLETRKKVGEVKSEKEEGDAKDFEILDACAALGRASSLVGDFDDARRYFKPNRRITLIP</sequence>
<proteinExistence type="predicted"/>
<comment type="caution">
    <text evidence="4">The sequence shown here is derived from an EMBL/GenBank/DDBJ whole genome shotgun (WGS) entry which is preliminary data.</text>
</comment>
<dbReference type="EMBL" id="BLQM01000021">
    <property type="protein sequence ID" value="GMH51436.1"/>
    <property type="molecule type" value="Genomic_DNA"/>
</dbReference>
<dbReference type="GO" id="GO:0008270">
    <property type="term" value="F:zinc ion binding"/>
    <property type="evidence" value="ECO:0007669"/>
    <property type="project" value="UniProtKB-KW"/>
</dbReference>
<evidence type="ECO:0000313" key="5">
    <source>
        <dbReference type="Proteomes" id="UP001162640"/>
    </source>
</evidence>
<gene>
    <name evidence="4" type="ORF">TL16_g01010</name>
</gene>
<name>A0A9W6ZFS0_9STRA</name>
<protein>
    <recommendedName>
        <fullName evidence="3">RING-type domain-containing protein</fullName>
    </recommendedName>
</protein>
<evidence type="ECO:0000313" key="4">
    <source>
        <dbReference type="EMBL" id="GMH51436.1"/>
    </source>
</evidence>
<dbReference type="SUPFAM" id="SSF57850">
    <property type="entry name" value="RING/U-box"/>
    <property type="match status" value="1"/>
</dbReference>
<evidence type="ECO:0000259" key="3">
    <source>
        <dbReference type="PROSITE" id="PS50089"/>
    </source>
</evidence>
<feature type="compositionally biased region" description="Basic and acidic residues" evidence="2">
    <location>
        <begin position="17"/>
        <end position="36"/>
    </location>
</feature>
<accession>A0A9W6ZFS0</accession>
<feature type="domain" description="RING-type" evidence="3">
    <location>
        <begin position="75"/>
        <end position="112"/>
    </location>
</feature>
<organism evidence="4 5">
    <name type="scientific">Triparma laevis f. inornata</name>
    <dbReference type="NCBI Taxonomy" id="1714386"/>
    <lineage>
        <taxon>Eukaryota</taxon>
        <taxon>Sar</taxon>
        <taxon>Stramenopiles</taxon>
        <taxon>Ochrophyta</taxon>
        <taxon>Bolidophyceae</taxon>
        <taxon>Parmales</taxon>
        <taxon>Triparmaceae</taxon>
        <taxon>Triparma</taxon>
    </lineage>
</organism>
<dbReference type="Gene3D" id="3.30.40.10">
    <property type="entry name" value="Zinc/RING finger domain, C3HC4 (zinc finger)"/>
    <property type="match status" value="1"/>
</dbReference>
<feature type="region of interest" description="Disordered" evidence="2">
    <location>
        <begin position="1"/>
        <end position="63"/>
    </location>
</feature>
<dbReference type="InterPro" id="IPR013083">
    <property type="entry name" value="Znf_RING/FYVE/PHD"/>
</dbReference>
<feature type="compositionally biased region" description="Polar residues" evidence="2">
    <location>
        <begin position="1"/>
        <end position="16"/>
    </location>
</feature>
<dbReference type="InterPro" id="IPR001841">
    <property type="entry name" value="Znf_RING"/>
</dbReference>
<evidence type="ECO:0000256" key="1">
    <source>
        <dbReference type="PROSITE-ProRule" id="PRU00175"/>
    </source>
</evidence>
<keyword evidence="1" id="KW-0862">Zinc</keyword>
<keyword evidence="1" id="KW-0479">Metal-binding</keyword>
<feature type="compositionally biased region" description="Low complexity" evidence="2">
    <location>
        <begin position="44"/>
        <end position="63"/>
    </location>
</feature>